<accession>A0A8X6HCL9</accession>
<dbReference type="OrthoDB" id="530923at2759"/>
<name>A0A8X6HCL9_TRICU</name>
<feature type="domain" description="DAGKc" evidence="1">
    <location>
        <begin position="140"/>
        <end position="290"/>
    </location>
</feature>
<evidence type="ECO:0000313" key="2">
    <source>
        <dbReference type="EMBL" id="GFR20283.1"/>
    </source>
</evidence>
<sequence length="541" mass="61307">MSVFGDSLEHNFVLSGIFTTKTERINLILTRESISWEVERESKSQTSIPLNHLIAATPCDCPGNKQTKPLQCYYCRVLELRTGCSALGTFPGHAKFMRLHFAVPYGRHMWRLKSQVFRPDESTDLKKWVDSIHELMSDLNRPKRLLIFINPYGGKKKGVKIYERKVLPLLHLAKIEIHAVVTQRANHAKEMIEDIDILKYDGIICVGGDGMFSEVLNSVLVKTQKDKGIDSNDIYNSLMIPRIPLGIIPAGSSNAAVNCITGSSDPLSATLLIIMGTYTGIDVCGVYSAGRLLRYAVTFLGYGYFGDVIRDSERLRWMGPKRYDYSGFKNILRRKLYEGELQLQMDVPTNSSSWRDDRCTVNCETCQKASQVPPDDQNSGRKIKWLSVRGRFIAVNAAVMSCACCMSSKGLSPSQHLGNGYCDVITISSCSRLNYLRYLLRTSYHHNDPFDLSFVQVYRVKEFKFNPFVSDDKTPATGCRGLQDNWQELSTSVWDCDGEMINEPSITAKIHCQLINVFGQGFENRKVKSFWSQCFPFFKKR</sequence>
<dbReference type="PANTHER" id="PTHR12358:SF111">
    <property type="entry name" value="CERAMIDE KINASE, ISOFORM A"/>
    <property type="match status" value="1"/>
</dbReference>
<dbReference type="GO" id="GO:0001729">
    <property type="term" value="F:ceramide kinase activity"/>
    <property type="evidence" value="ECO:0007669"/>
    <property type="project" value="TreeGrafter"/>
</dbReference>
<protein>
    <submittedName>
        <fullName evidence="2">Ceramide kinase</fullName>
    </submittedName>
</protein>
<dbReference type="Gene3D" id="2.60.200.40">
    <property type="match status" value="1"/>
</dbReference>
<keyword evidence="3" id="KW-1185">Reference proteome</keyword>
<dbReference type="Pfam" id="PF19280">
    <property type="entry name" value="CERK_C"/>
    <property type="match status" value="1"/>
</dbReference>
<proteinExistence type="predicted"/>
<gene>
    <name evidence="2" type="primary">CERK</name>
    <name evidence="2" type="ORF">TNCT_339521</name>
</gene>
<dbReference type="GO" id="GO:0016020">
    <property type="term" value="C:membrane"/>
    <property type="evidence" value="ECO:0007669"/>
    <property type="project" value="GOC"/>
</dbReference>
<dbReference type="PROSITE" id="PS50146">
    <property type="entry name" value="DAGK"/>
    <property type="match status" value="1"/>
</dbReference>
<dbReference type="InterPro" id="IPR001206">
    <property type="entry name" value="Diacylglycerol_kinase_cat_dom"/>
</dbReference>
<evidence type="ECO:0000259" key="1">
    <source>
        <dbReference type="PROSITE" id="PS50146"/>
    </source>
</evidence>
<keyword evidence="2" id="KW-0418">Kinase</keyword>
<reference evidence="2" key="1">
    <citation type="submission" date="2020-07" db="EMBL/GenBank/DDBJ databases">
        <title>Multicomponent nature underlies the extraordinary mechanical properties of spider dragline silk.</title>
        <authorList>
            <person name="Kono N."/>
            <person name="Nakamura H."/>
            <person name="Mori M."/>
            <person name="Yoshida Y."/>
            <person name="Ohtoshi R."/>
            <person name="Malay A.D."/>
            <person name="Moran D.A.P."/>
            <person name="Tomita M."/>
            <person name="Numata K."/>
            <person name="Arakawa K."/>
        </authorList>
    </citation>
    <scope>NUCLEOTIDE SEQUENCE</scope>
</reference>
<dbReference type="GO" id="GO:0006672">
    <property type="term" value="P:ceramide metabolic process"/>
    <property type="evidence" value="ECO:0007669"/>
    <property type="project" value="TreeGrafter"/>
</dbReference>
<keyword evidence="2" id="KW-0808">Transferase</keyword>
<dbReference type="InterPro" id="IPR045363">
    <property type="entry name" value="CERK_C"/>
</dbReference>
<evidence type="ECO:0000313" key="3">
    <source>
        <dbReference type="Proteomes" id="UP000887116"/>
    </source>
</evidence>
<dbReference type="Pfam" id="PF00781">
    <property type="entry name" value="DAGK_cat"/>
    <property type="match status" value="1"/>
</dbReference>
<dbReference type="Gene3D" id="3.40.50.10330">
    <property type="entry name" value="Probable inorganic polyphosphate/atp-NAD kinase, domain 1"/>
    <property type="match status" value="1"/>
</dbReference>
<dbReference type="EMBL" id="BMAO01008033">
    <property type="protein sequence ID" value="GFR20283.1"/>
    <property type="molecule type" value="Genomic_DNA"/>
</dbReference>
<dbReference type="InterPro" id="IPR017438">
    <property type="entry name" value="ATP-NAD_kinase_N"/>
</dbReference>
<dbReference type="PANTHER" id="PTHR12358">
    <property type="entry name" value="SPHINGOSINE KINASE"/>
    <property type="match status" value="1"/>
</dbReference>
<organism evidence="2 3">
    <name type="scientific">Trichonephila clavata</name>
    <name type="common">Joro spider</name>
    <name type="synonym">Nephila clavata</name>
    <dbReference type="NCBI Taxonomy" id="2740835"/>
    <lineage>
        <taxon>Eukaryota</taxon>
        <taxon>Metazoa</taxon>
        <taxon>Ecdysozoa</taxon>
        <taxon>Arthropoda</taxon>
        <taxon>Chelicerata</taxon>
        <taxon>Arachnida</taxon>
        <taxon>Araneae</taxon>
        <taxon>Araneomorphae</taxon>
        <taxon>Entelegynae</taxon>
        <taxon>Araneoidea</taxon>
        <taxon>Nephilidae</taxon>
        <taxon>Trichonephila</taxon>
    </lineage>
</organism>
<dbReference type="SUPFAM" id="SSF111331">
    <property type="entry name" value="NAD kinase/diacylglycerol kinase-like"/>
    <property type="match status" value="1"/>
</dbReference>
<dbReference type="SMART" id="SM00046">
    <property type="entry name" value="DAGKc"/>
    <property type="match status" value="1"/>
</dbReference>
<dbReference type="InterPro" id="IPR016064">
    <property type="entry name" value="NAD/diacylglycerol_kinase_sf"/>
</dbReference>
<comment type="caution">
    <text evidence="2">The sequence shown here is derived from an EMBL/GenBank/DDBJ whole genome shotgun (WGS) entry which is preliminary data.</text>
</comment>
<dbReference type="AlphaFoldDB" id="A0A8X6HCL9"/>
<dbReference type="Proteomes" id="UP000887116">
    <property type="component" value="Unassembled WGS sequence"/>
</dbReference>
<dbReference type="InterPro" id="IPR050187">
    <property type="entry name" value="Lipid_Phosphate_FormReg"/>
</dbReference>